<evidence type="ECO:0000313" key="4">
    <source>
        <dbReference type="Proteomes" id="UP001183629"/>
    </source>
</evidence>
<dbReference type="SUPFAM" id="SSF55874">
    <property type="entry name" value="ATPase domain of HSP90 chaperone/DNA topoisomerase II/histidine kinase"/>
    <property type="match status" value="1"/>
</dbReference>
<organism evidence="3 4">
    <name type="scientific">Catenuloplanes niger</name>
    <dbReference type="NCBI Taxonomy" id="587534"/>
    <lineage>
        <taxon>Bacteria</taxon>
        <taxon>Bacillati</taxon>
        <taxon>Actinomycetota</taxon>
        <taxon>Actinomycetes</taxon>
        <taxon>Micromonosporales</taxon>
        <taxon>Micromonosporaceae</taxon>
        <taxon>Catenuloplanes</taxon>
    </lineage>
</organism>
<dbReference type="AlphaFoldDB" id="A0AAE4CSQ9"/>
<dbReference type="InterPro" id="IPR003594">
    <property type="entry name" value="HATPase_dom"/>
</dbReference>
<evidence type="ECO:0000313" key="3">
    <source>
        <dbReference type="EMBL" id="MDR7324461.1"/>
    </source>
</evidence>
<gene>
    <name evidence="3" type="ORF">J2S44_004711</name>
</gene>
<reference evidence="3 4" key="1">
    <citation type="submission" date="2023-07" db="EMBL/GenBank/DDBJ databases">
        <title>Sequencing the genomes of 1000 actinobacteria strains.</title>
        <authorList>
            <person name="Klenk H.-P."/>
        </authorList>
    </citation>
    <scope>NUCLEOTIDE SEQUENCE [LARGE SCALE GENOMIC DNA]</scope>
    <source>
        <strain evidence="3 4">DSM 44711</strain>
    </source>
</reference>
<dbReference type="Proteomes" id="UP001183629">
    <property type="component" value="Unassembled WGS sequence"/>
</dbReference>
<evidence type="ECO:0000259" key="2">
    <source>
        <dbReference type="Pfam" id="PF13581"/>
    </source>
</evidence>
<dbReference type="InterPro" id="IPR050267">
    <property type="entry name" value="Anti-sigma-factor_SerPK"/>
</dbReference>
<dbReference type="PANTHER" id="PTHR35526:SF3">
    <property type="entry name" value="ANTI-SIGMA-F FACTOR RSBW"/>
    <property type="match status" value="1"/>
</dbReference>
<keyword evidence="1" id="KW-0808">Transferase</keyword>
<comment type="caution">
    <text evidence="3">The sequence shown here is derived from an EMBL/GenBank/DDBJ whole genome shotgun (WGS) entry which is preliminary data.</text>
</comment>
<evidence type="ECO:0000256" key="1">
    <source>
        <dbReference type="ARBA" id="ARBA00022527"/>
    </source>
</evidence>
<keyword evidence="4" id="KW-1185">Reference proteome</keyword>
<feature type="domain" description="Histidine kinase/HSP90-like ATPase" evidence="2">
    <location>
        <begin position="36"/>
        <end position="150"/>
    </location>
</feature>
<dbReference type="EMBL" id="JAVDYC010000001">
    <property type="protein sequence ID" value="MDR7324461.1"/>
    <property type="molecule type" value="Genomic_DNA"/>
</dbReference>
<dbReference type="CDD" id="cd16936">
    <property type="entry name" value="HATPase_RsbW-like"/>
    <property type="match status" value="1"/>
</dbReference>
<sequence length="154" mass="16018">MTSRRGELGMADHHPVSPLAVPPAGAVALLERRFDAAGVTALRHHVAACAATAGLRGERLDDFVLAVYELLTNAVRHGGGQGRLRLWHDPGSVTCEVVDTGGGFDPVTAERPAPPPVPATPGGWGLFLADKLTDDIEVTSGPRGTTVRVTSALT</sequence>
<keyword evidence="1" id="KW-0418">Kinase</keyword>
<dbReference type="Pfam" id="PF13581">
    <property type="entry name" value="HATPase_c_2"/>
    <property type="match status" value="1"/>
</dbReference>
<dbReference type="InterPro" id="IPR036890">
    <property type="entry name" value="HATPase_C_sf"/>
</dbReference>
<proteinExistence type="predicted"/>
<dbReference type="PANTHER" id="PTHR35526">
    <property type="entry name" value="ANTI-SIGMA-F FACTOR RSBW-RELATED"/>
    <property type="match status" value="1"/>
</dbReference>
<name>A0AAE4CSQ9_9ACTN</name>
<protein>
    <submittedName>
        <fullName evidence="3">Anti-sigma regulatory factor (Ser/Thr protein kinase)</fullName>
    </submittedName>
</protein>
<dbReference type="Gene3D" id="3.30.565.10">
    <property type="entry name" value="Histidine kinase-like ATPase, C-terminal domain"/>
    <property type="match status" value="1"/>
</dbReference>
<dbReference type="GO" id="GO:0004674">
    <property type="term" value="F:protein serine/threonine kinase activity"/>
    <property type="evidence" value="ECO:0007669"/>
    <property type="project" value="UniProtKB-KW"/>
</dbReference>
<keyword evidence="1" id="KW-0723">Serine/threonine-protein kinase</keyword>
<accession>A0AAE4CSQ9</accession>